<sequence length="78" mass="8816">MIIKAEGLSPFHAVESHSPDETNPRWLVDTSRLEEDTLLDFDDILELQRVVNQLVSDEQSRLLSLSLFGDLTCDACNI</sequence>
<evidence type="ECO:0000313" key="3">
    <source>
        <dbReference type="Proteomes" id="UP001223176"/>
    </source>
</evidence>
<protein>
    <submittedName>
        <fullName evidence="2">Uncharacterized protein</fullName>
    </submittedName>
</protein>
<feature type="compositionally biased region" description="Basic and acidic residues" evidence="1">
    <location>
        <begin position="14"/>
        <end position="23"/>
    </location>
</feature>
<evidence type="ECO:0000256" key="1">
    <source>
        <dbReference type="SAM" id="MobiDB-lite"/>
    </source>
</evidence>
<proteinExistence type="predicted"/>
<organism evidence="2 3">
    <name type="scientific">phage PKM.Lu.22.1</name>
    <dbReference type="NCBI Taxonomy" id="3049197"/>
    <lineage>
        <taxon>Viruses</taxon>
        <taxon>Duplodnaviria</taxon>
        <taxon>Heunggongvirae</taxon>
        <taxon>Uroviricota</taxon>
        <taxon>Caudoviricetes</taxon>
        <taxon>Grimontviridae</taxon>
    </lineage>
</organism>
<keyword evidence="3" id="KW-1185">Reference proteome</keyword>
<accession>A0AAF0R9I2</accession>
<name>A0AAF0R9I2_9CAUD</name>
<reference evidence="2" key="1">
    <citation type="submission" date="2023-04" db="EMBL/GenBank/DDBJ databases">
        <title>Isolation and Characterization of Novel Plasmid-specific Phages Infecting Bacteria Carrying Diverse Conjugative Plasmids.</title>
        <authorList>
            <person name="Parra B."/>
            <person name="Cockx B."/>
            <person name="Lutz V.T."/>
            <person name="Bronsted L."/>
            <person name="Smets B.F."/>
            <person name="Dechesne A."/>
        </authorList>
    </citation>
    <scope>NUCLEOTIDE SEQUENCE</scope>
</reference>
<feature type="region of interest" description="Disordered" evidence="1">
    <location>
        <begin position="1"/>
        <end position="25"/>
    </location>
</feature>
<dbReference type="EMBL" id="OQ829281">
    <property type="protein sequence ID" value="WHS68310.1"/>
    <property type="molecule type" value="Genomic_DNA"/>
</dbReference>
<dbReference type="Proteomes" id="UP001223176">
    <property type="component" value="Segment"/>
</dbReference>
<evidence type="ECO:0000313" key="2">
    <source>
        <dbReference type="EMBL" id="WHS68310.1"/>
    </source>
</evidence>